<feature type="chain" id="PRO_5015053270" evidence="1">
    <location>
        <begin position="24"/>
        <end position="114"/>
    </location>
</feature>
<organism evidence="3 4">
    <name type="scientific">Pseudomonas cerasi</name>
    <dbReference type="NCBI Taxonomy" id="1583341"/>
    <lineage>
        <taxon>Bacteria</taxon>
        <taxon>Pseudomonadati</taxon>
        <taxon>Pseudomonadota</taxon>
        <taxon>Gammaproteobacteria</taxon>
        <taxon>Pseudomonadales</taxon>
        <taxon>Pseudomonadaceae</taxon>
        <taxon>Pseudomonas</taxon>
    </lineage>
</organism>
<evidence type="ECO:0000259" key="2">
    <source>
        <dbReference type="Pfam" id="PF18602"/>
    </source>
</evidence>
<keyword evidence="1" id="KW-0732">Signal</keyword>
<reference evidence="4" key="1">
    <citation type="submission" date="2017-11" db="EMBL/GenBank/DDBJ databases">
        <authorList>
            <person name="Blom J."/>
        </authorList>
    </citation>
    <scope>NUCLEOTIDE SEQUENCE [LARGE SCALE GENOMIC DNA]</scope>
</reference>
<evidence type="ECO:0000256" key="1">
    <source>
        <dbReference type="SAM" id="SignalP"/>
    </source>
</evidence>
<keyword evidence="4" id="KW-1185">Reference proteome</keyword>
<dbReference type="InterPro" id="IPR041238">
    <property type="entry name" value="Rap1a"/>
</dbReference>
<evidence type="ECO:0000313" key="3">
    <source>
        <dbReference type="EMBL" id="SOS21582.1"/>
    </source>
</evidence>
<dbReference type="Proteomes" id="UP000239025">
    <property type="component" value="Chromosome 1"/>
</dbReference>
<dbReference type="Gene3D" id="1.10.890.40">
    <property type="match status" value="1"/>
</dbReference>
<dbReference type="AlphaFoldDB" id="A0A193SRQ1"/>
<protein>
    <submittedName>
        <fullName evidence="3">Putative secreted protein</fullName>
    </submittedName>
</protein>
<dbReference type="Pfam" id="PF18602">
    <property type="entry name" value="Rap1a"/>
    <property type="match status" value="1"/>
</dbReference>
<gene>
    <name evidence="3" type="ORF">PL963_03492</name>
</gene>
<name>A0A193SRQ1_9PSED</name>
<feature type="signal peptide" evidence="1">
    <location>
        <begin position="1"/>
        <end position="23"/>
    </location>
</feature>
<sequence length="114" mass="12341">MNMNMIKVLLILASIIAPSTAWSFTGNDLVEFIPDFEATKGTFGNGLFIGYVIGITELGSGILFCPPSNVTHGQSGAIVVKYLRAHPEDWNWPAATLVTEALKKAYPECPANKK</sequence>
<proteinExistence type="predicted"/>
<feature type="domain" description="Rap1a immunity protein" evidence="2">
    <location>
        <begin position="26"/>
        <end position="107"/>
    </location>
</feature>
<accession>A0A193SRQ1</accession>
<evidence type="ECO:0000313" key="4">
    <source>
        <dbReference type="Proteomes" id="UP000239025"/>
    </source>
</evidence>
<dbReference type="EMBL" id="LT963395">
    <property type="protein sequence ID" value="SOS21582.1"/>
    <property type="molecule type" value="Genomic_DNA"/>
</dbReference>